<evidence type="ECO:0000313" key="2">
    <source>
        <dbReference type="EMBL" id="RED11761.1"/>
    </source>
</evidence>
<reference evidence="2 3" key="1">
    <citation type="submission" date="2018-07" db="EMBL/GenBank/DDBJ databases">
        <title>Genomic Encyclopedia of Type Strains, Phase IV (KMG-IV): sequencing the most valuable type-strain genomes for metagenomic binning, comparative biology and taxonomic classification.</title>
        <authorList>
            <person name="Goeker M."/>
        </authorList>
    </citation>
    <scope>NUCLEOTIDE SEQUENCE [LARGE SCALE GENOMIC DNA]</scope>
    <source>
        <strain evidence="2 3">DSM 26725</strain>
    </source>
</reference>
<evidence type="ECO:0000256" key="1">
    <source>
        <dbReference type="SAM" id="MobiDB-lite"/>
    </source>
</evidence>
<comment type="caution">
    <text evidence="2">The sequence shown here is derived from an EMBL/GenBank/DDBJ whole genome shotgun (WGS) entry which is preliminary data.</text>
</comment>
<protein>
    <submittedName>
        <fullName evidence="2">Uncharacterized protein</fullName>
    </submittedName>
</protein>
<accession>A0A3D9F7G2</accession>
<evidence type="ECO:0000313" key="3">
    <source>
        <dbReference type="Proteomes" id="UP000256310"/>
    </source>
</evidence>
<dbReference type="RefSeq" id="WP_116237434.1">
    <property type="nucleotide sequence ID" value="NZ_QRDP01000008.1"/>
</dbReference>
<organism evidence="2 3">
    <name type="scientific">Parasphingopyxis lamellibrachiae</name>
    <dbReference type="NCBI Taxonomy" id="680125"/>
    <lineage>
        <taxon>Bacteria</taxon>
        <taxon>Pseudomonadati</taxon>
        <taxon>Pseudomonadota</taxon>
        <taxon>Alphaproteobacteria</taxon>
        <taxon>Sphingomonadales</taxon>
        <taxon>Sphingomonadaceae</taxon>
        <taxon>Parasphingopyxis</taxon>
    </lineage>
</organism>
<proteinExistence type="predicted"/>
<feature type="region of interest" description="Disordered" evidence="1">
    <location>
        <begin position="126"/>
        <end position="148"/>
    </location>
</feature>
<keyword evidence="3" id="KW-1185">Reference proteome</keyword>
<sequence length="148" mass="16069">MSQNEQRRVFVTQAENGALTDTDILQVLSAAEIDLSTVRIVNQADDLGAMTERDAVVLVLQDDQLRSNLMDETAFAAAKEGVCNIVGLWAPGQAQTGIHLAAAKYSTAQIPWDPKKLKDELGSDCEHAFLTPDGEEADPNEVEPNECE</sequence>
<dbReference type="Proteomes" id="UP000256310">
    <property type="component" value="Unassembled WGS sequence"/>
</dbReference>
<feature type="compositionally biased region" description="Acidic residues" evidence="1">
    <location>
        <begin position="133"/>
        <end position="148"/>
    </location>
</feature>
<dbReference type="EMBL" id="QRDP01000008">
    <property type="protein sequence ID" value="RED11761.1"/>
    <property type="molecule type" value="Genomic_DNA"/>
</dbReference>
<gene>
    <name evidence="2" type="ORF">DFR46_2943</name>
</gene>
<dbReference type="AlphaFoldDB" id="A0A3D9F7G2"/>
<name>A0A3D9F7G2_9SPHN</name>